<dbReference type="EMBL" id="FLQY01000146">
    <property type="protein sequence ID" value="SBT07673.1"/>
    <property type="molecule type" value="Genomic_DNA"/>
</dbReference>
<dbReference type="Pfam" id="PF00248">
    <property type="entry name" value="Aldo_ket_red"/>
    <property type="match status" value="1"/>
</dbReference>
<organism evidence="2 3">
    <name type="scientific">Candidatus Propionivibrio aalborgensis</name>
    <dbReference type="NCBI Taxonomy" id="1860101"/>
    <lineage>
        <taxon>Bacteria</taxon>
        <taxon>Pseudomonadati</taxon>
        <taxon>Pseudomonadota</taxon>
        <taxon>Betaproteobacteria</taxon>
        <taxon>Rhodocyclales</taxon>
        <taxon>Rhodocyclaceae</taxon>
        <taxon>Propionivibrio</taxon>
    </lineage>
</organism>
<dbReference type="PANTHER" id="PTHR43312">
    <property type="entry name" value="D-THREO-ALDOSE 1-DEHYDROGENASE"/>
    <property type="match status" value="1"/>
</dbReference>
<dbReference type="AlphaFoldDB" id="A0A1A8XUQ2"/>
<accession>A0A1A8XUQ2</accession>
<dbReference type="InterPro" id="IPR053135">
    <property type="entry name" value="AKR2_Oxidoreductase"/>
</dbReference>
<proteinExistence type="predicted"/>
<dbReference type="InterPro" id="IPR036812">
    <property type="entry name" value="NAD(P)_OxRdtase_dom_sf"/>
</dbReference>
<evidence type="ECO:0000313" key="3">
    <source>
        <dbReference type="Proteomes" id="UP000199600"/>
    </source>
</evidence>
<evidence type="ECO:0000313" key="2">
    <source>
        <dbReference type="EMBL" id="SBT07673.1"/>
    </source>
</evidence>
<dbReference type="Gene3D" id="3.20.20.100">
    <property type="entry name" value="NADP-dependent oxidoreductase domain"/>
    <property type="match status" value="1"/>
</dbReference>
<protein>
    <submittedName>
        <fullName evidence="2">Aldo/keto reductase</fullName>
    </submittedName>
</protein>
<name>A0A1A8XUQ2_9RHOO</name>
<dbReference type="CDD" id="cd19095">
    <property type="entry name" value="AKR_PA4992-like"/>
    <property type="match status" value="1"/>
</dbReference>
<dbReference type="Proteomes" id="UP000199600">
    <property type="component" value="Unassembled WGS sequence"/>
</dbReference>
<dbReference type="RefSeq" id="WP_186410960.1">
    <property type="nucleotide sequence ID" value="NZ_FLQY01000146.1"/>
</dbReference>
<dbReference type="InterPro" id="IPR023210">
    <property type="entry name" value="NADP_OxRdtase_dom"/>
</dbReference>
<sequence length="307" mass="34254">MIKRRQLLQISAGLLISQALGLRAEASASPTLRLIQRAIPSSGELLPVMGMGTSGTFDTEGDPASLATLQEVLQAFFDGGGTVIDSSPMYGNSESRVGDVLRALPQRPKLFAATKVWTTGRQPGIAQMEESARRMNVERFDLIAVHNLQDWQTHLETLKNWKAEGKVRYIGITTSHGRDHDEFLQVMRTQPLDFVQFSYNIEDRAAERELLPVAAERGIATMINRPYQRGALFTRSRGKELPALAAELDCSSWGQFYLKYILGHPAVTCIIPATASVRHMVDNMRANFGRLPDARQRAEMLRLFEQL</sequence>
<feature type="domain" description="NADP-dependent oxidoreductase" evidence="1">
    <location>
        <begin position="49"/>
        <end position="293"/>
    </location>
</feature>
<dbReference type="PANTHER" id="PTHR43312:SF1">
    <property type="entry name" value="NADP-DEPENDENT OXIDOREDUCTASE DOMAIN-CONTAINING PROTEIN"/>
    <property type="match status" value="1"/>
</dbReference>
<evidence type="ECO:0000259" key="1">
    <source>
        <dbReference type="Pfam" id="PF00248"/>
    </source>
</evidence>
<keyword evidence="3" id="KW-1185">Reference proteome</keyword>
<reference evidence="2 3" key="1">
    <citation type="submission" date="2016-06" db="EMBL/GenBank/DDBJ databases">
        <authorList>
            <person name="Kjaerup R.B."/>
            <person name="Dalgaard T.S."/>
            <person name="Juul-Madsen H.R."/>
        </authorList>
    </citation>
    <scope>NUCLEOTIDE SEQUENCE [LARGE SCALE GENOMIC DNA]</scope>
    <source>
        <strain evidence="2">2</strain>
    </source>
</reference>
<gene>
    <name evidence="2" type="ORF">PROAA_230012</name>
</gene>
<dbReference type="SUPFAM" id="SSF51430">
    <property type="entry name" value="NAD(P)-linked oxidoreductase"/>
    <property type="match status" value="1"/>
</dbReference>